<sequence length="155" mass="16118">MLHLFLLPLLTPLAFSHPTPPTLLLPRAAESACSLAVRTGFTWTATNFTSSTPSPVAVAFTLTNSALDYTHACAGVASVASPFDGTYWFECAGDKGSASFSYDAGTGRVGVRQGWECDNGVKGRPYYIAEGVGMVAGGVAVADVVIGLETIRGIL</sequence>
<feature type="signal peptide" evidence="1">
    <location>
        <begin position="1"/>
        <end position="16"/>
    </location>
</feature>
<evidence type="ECO:0000256" key="1">
    <source>
        <dbReference type="SAM" id="SignalP"/>
    </source>
</evidence>
<dbReference type="EMBL" id="JAUKUD010000002">
    <property type="protein sequence ID" value="KAK0751816.1"/>
    <property type="molecule type" value="Genomic_DNA"/>
</dbReference>
<evidence type="ECO:0000313" key="2">
    <source>
        <dbReference type="EMBL" id="KAK0751816.1"/>
    </source>
</evidence>
<keyword evidence="1" id="KW-0732">Signal</keyword>
<name>A0AA40KAJ7_9PEZI</name>
<dbReference type="Proteomes" id="UP001172155">
    <property type="component" value="Unassembled WGS sequence"/>
</dbReference>
<comment type="caution">
    <text evidence="2">The sequence shown here is derived from an EMBL/GenBank/DDBJ whole genome shotgun (WGS) entry which is preliminary data.</text>
</comment>
<protein>
    <recommendedName>
        <fullName evidence="4">AA1-like domain-containing protein</fullName>
    </recommendedName>
</protein>
<proteinExistence type="predicted"/>
<accession>A0AA40KAJ7</accession>
<evidence type="ECO:0008006" key="4">
    <source>
        <dbReference type="Google" id="ProtNLM"/>
    </source>
</evidence>
<keyword evidence="3" id="KW-1185">Reference proteome</keyword>
<organism evidence="2 3">
    <name type="scientific">Schizothecium vesticola</name>
    <dbReference type="NCBI Taxonomy" id="314040"/>
    <lineage>
        <taxon>Eukaryota</taxon>
        <taxon>Fungi</taxon>
        <taxon>Dikarya</taxon>
        <taxon>Ascomycota</taxon>
        <taxon>Pezizomycotina</taxon>
        <taxon>Sordariomycetes</taxon>
        <taxon>Sordariomycetidae</taxon>
        <taxon>Sordariales</taxon>
        <taxon>Schizotheciaceae</taxon>
        <taxon>Schizothecium</taxon>
    </lineage>
</organism>
<gene>
    <name evidence="2" type="ORF">B0T18DRAFT_426400</name>
</gene>
<evidence type="ECO:0000313" key="3">
    <source>
        <dbReference type="Proteomes" id="UP001172155"/>
    </source>
</evidence>
<reference evidence="2" key="1">
    <citation type="submission" date="2023-06" db="EMBL/GenBank/DDBJ databases">
        <title>Genome-scale phylogeny and comparative genomics of the fungal order Sordariales.</title>
        <authorList>
            <consortium name="Lawrence Berkeley National Laboratory"/>
            <person name="Hensen N."/>
            <person name="Bonometti L."/>
            <person name="Westerberg I."/>
            <person name="Brannstrom I.O."/>
            <person name="Guillou S."/>
            <person name="Cros-Aarteil S."/>
            <person name="Calhoun S."/>
            <person name="Haridas S."/>
            <person name="Kuo A."/>
            <person name="Mondo S."/>
            <person name="Pangilinan J."/>
            <person name="Riley R."/>
            <person name="LaButti K."/>
            <person name="Andreopoulos B."/>
            <person name="Lipzen A."/>
            <person name="Chen C."/>
            <person name="Yanf M."/>
            <person name="Daum C."/>
            <person name="Ng V."/>
            <person name="Clum A."/>
            <person name="Steindorff A."/>
            <person name="Ohm R."/>
            <person name="Martin F."/>
            <person name="Silar P."/>
            <person name="Natvig D."/>
            <person name="Lalanne C."/>
            <person name="Gautier V."/>
            <person name="Ament-velasquez S.L."/>
            <person name="Kruys A."/>
            <person name="Hutchinson M.I."/>
            <person name="Powell A.J."/>
            <person name="Barry K."/>
            <person name="Miller A.N."/>
            <person name="Grigoriev I.V."/>
            <person name="Debuchy R."/>
            <person name="Gladieux P."/>
            <person name="Thoren M.H."/>
            <person name="Johannesson H."/>
        </authorList>
    </citation>
    <scope>NUCLEOTIDE SEQUENCE</scope>
    <source>
        <strain evidence="2">SMH3187-1</strain>
    </source>
</reference>
<dbReference type="AlphaFoldDB" id="A0AA40KAJ7"/>
<feature type="chain" id="PRO_5041392657" description="AA1-like domain-containing protein" evidence="1">
    <location>
        <begin position="17"/>
        <end position="155"/>
    </location>
</feature>